<evidence type="ECO:0000256" key="1">
    <source>
        <dbReference type="SAM" id="MobiDB-lite"/>
    </source>
</evidence>
<dbReference type="Proteomes" id="UP001586593">
    <property type="component" value="Unassembled WGS sequence"/>
</dbReference>
<evidence type="ECO:0000313" key="2">
    <source>
        <dbReference type="EMBL" id="KAL1842481.1"/>
    </source>
</evidence>
<dbReference type="EMBL" id="JAZHXJ010001946">
    <property type="protein sequence ID" value="KAL1842481.1"/>
    <property type="molecule type" value="Genomic_DNA"/>
</dbReference>
<keyword evidence="3" id="KW-1185">Reference proteome</keyword>
<dbReference type="Gene3D" id="1.20.120.20">
    <property type="entry name" value="Apolipoprotein"/>
    <property type="match status" value="1"/>
</dbReference>
<evidence type="ECO:0000313" key="3">
    <source>
        <dbReference type="Proteomes" id="UP001586593"/>
    </source>
</evidence>
<comment type="caution">
    <text evidence="2">The sequence shown here is derived from an EMBL/GenBank/DDBJ whole genome shotgun (WGS) entry which is preliminary data.</text>
</comment>
<feature type="compositionally biased region" description="Basic and acidic residues" evidence="1">
    <location>
        <begin position="120"/>
        <end position="140"/>
    </location>
</feature>
<gene>
    <name evidence="2" type="ORF">VTK73DRAFT_3112</name>
</gene>
<feature type="compositionally biased region" description="Basic and acidic residues" evidence="1">
    <location>
        <begin position="90"/>
        <end position="111"/>
    </location>
</feature>
<accession>A0ABR3VL47</accession>
<organism evidence="2 3">
    <name type="scientific">Phialemonium thermophilum</name>
    <dbReference type="NCBI Taxonomy" id="223376"/>
    <lineage>
        <taxon>Eukaryota</taxon>
        <taxon>Fungi</taxon>
        <taxon>Dikarya</taxon>
        <taxon>Ascomycota</taxon>
        <taxon>Pezizomycotina</taxon>
        <taxon>Sordariomycetes</taxon>
        <taxon>Sordariomycetidae</taxon>
        <taxon>Cephalothecales</taxon>
        <taxon>Cephalothecaceae</taxon>
        <taxon>Phialemonium</taxon>
    </lineage>
</organism>
<feature type="region of interest" description="Disordered" evidence="1">
    <location>
        <begin position="18"/>
        <end position="45"/>
    </location>
</feature>
<feature type="region of interest" description="Disordered" evidence="1">
    <location>
        <begin position="77"/>
        <end position="140"/>
    </location>
</feature>
<proteinExistence type="predicted"/>
<reference evidence="2 3" key="1">
    <citation type="journal article" date="2024" name="Commun. Biol.">
        <title>Comparative genomic analysis of thermophilic fungi reveals convergent evolutionary adaptations and gene losses.</title>
        <authorList>
            <person name="Steindorff A.S."/>
            <person name="Aguilar-Pontes M.V."/>
            <person name="Robinson A.J."/>
            <person name="Andreopoulos B."/>
            <person name="LaButti K."/>
            <person name="Kuo A."/>
            <person name="Mondo S."/>
            <person name="Riley R."/>
            <person name="Otillar R."/>
            <person name="Haridas S."/>
            <person name="Lipzen A."/>
            <person name="Grimwood J."/>
            <person name="Schmutz J."/>
            <person name="Clum A."/>
            <person name="Reid I.D."/>
            <person name="Moisan M.C."/>
            <person name="Butler G."/>
            <person name="Nguyen T.T.M."/>
            <person name="Dewar K."/>
            <person name="Conant G."/>
            <person name="Drula E."/>
            <person name="Henrissat B."/>
            <person name="Hansel C."/>
            <person name="Singer S."/>
            <person name="Hutchinson M.I."/>
            <person name="de Vries R.P."/>
            <person name="Natvig D.O."/>
            <person name="Powell A.J."/>
            <person name="Tsang A."/>
            <person name="Grigoriev I.V."/>
        </authorList>
    </citation>
    <scope>NUCLEOTIDE SEQUENCE [LARGE SCALE GENOMIC DNA]</scope>
    <source>
        <strain evidence="2 3">ATCC 24622</strain>
    </source>
</reference>
<name>A0ABR3VL47_9PEZI</name>
<protein>
    <submittedName>
        <fullName evidence="2">Uncharacterized protein</fullName>
    </submittedName>
</protein>
<sequence>MSFLTEATVRRLAGSQLPRALGTTAPRASFSVSVQHQKSAKDTVKDSLKTVDRVVSDKLVDGINVGATVANKIKEAGSEVKKGQATGKAAELKDETKGKASELAGEAKGKASELTGQAKGKAEEVAGKARGAAEEAKQKL</sequence>